<dbReference type="PATRIC" id="fig|1423810.4.peg.1191"/>
<name>A0A0R2C8M2_9LACO</name>
<protein>
    <submittedName>
        <fullName evidence="1">Uncharacterized protein</fullName>
    </submittedName>
</protein>
<dbReference type="EMBL" id="AYZK01000002">
    <property type="protein sequence ID" value="KRM87637.1"/>
    <property type="molecule type" value="Genomic_DNA"/>
</dbReference>
<reference evidence="1 2" key="1">
    <citation type="journal article" date="2015" name="Genome Announc.">
        <title>Expanding the biotechnology potential of lactobacilli through comparative genomics of 213 strains and associated genera.</title>
        <authorList>
            <person name="Sun Z."/>
            <person name="Harris H.M."/>
            <person name="McCann A."/>
            <person name="Guo C."/>
            <person name="Argimon S."/>
            <person name="Zhang W."/>
            <person name="Yang X."/>
            <person name="Jeffery I.B."/>
            <person name="Cooney J.C."/>
            <person name="Kagawa T.F."/>
            <person name="Liu W."/>
            <person name="Song Y."/>
            <person name="Salvetti E."/>
            <person name="Wrobel A."/>
            <person name="Rasinkangas P."/>
            <person name="Parkhill J."/>
            <person name="Rea M.C."/>
            <person name="O'Sullivan O."/>
            <person name="Ritari J."/>
            <person name="Douillard F.P."/>
            <person name="Paul Ross R."/>
            <person name="Yang R."/>
            <person name="Briner A.E."/>
            <person name="Felis G.E."/>
            <person name="de Vos W.M."/>
            <person name="Barrangou R."/>
            <person name="Klaenhammer T.R."/>
            <person name="Caufield P.W."/>
            <person name="Cui Y."/>
            <person name="Zhang H."/>
            <person name="O'Toole P.W."/>
        </authorList>
    </citation>
    <scope>NUCLEOTIDE SEQUENCE [LARGE SCALE GENOMIC DNA]</scope>
    <source>
        <strain evidence="1 2">DSM 22698</strain>
    </source>
</reference>
<sequence>MKLYHGTTKKGLLGIKKTNKIKSSGIEMPETMDVLLDRTNAAMNSLDYLPKSAGTSQPAALGVGIYAFASKHQACSFTSEHYVVTIDIGDGVDVYDLDNSDSIRNLALSLLSGDVADAIKNKIFDGEMIRQYRTICVQFADYLVDLADSSADLEDYPYIFAYSLWIIQQFSNENIQVVARTFGNEPKYFCIQDDSVIQSIAV</sequence>
<dbReference type="AlphaFoldDB" id="A0A0R2C8M2"/>
<evidence type="ECO:0000313" key="2">
    <source>
        <dbReference type="Proteomes" id="UP000051789"/>
    </source>
</evidence>
<accession>A0A0R2C8M2</accession>
<dbReference type="RefSeq" id="WP_056969277.1">
    <property type="nucleotide sequence ID" value="NZ_AYZK01000002.1"/>
</dbReference>
<proteinExistence type="predicted"/>
<gene>
    <name evidence="1" type="ORF">FD19_GL001158</name>
</gene>
<comment type="caution">
    <text evidence="1">The sequence shown here is derived from an EMBL/GenBank/DDBJ whole genome shotgun (WGS) entry which is preliminary data.</text>
</comment>
<dbReference type="Proteomes" id="UP000051789">
    <property type="component" value="Unassembled WGS sequence"/>
</dbReference>
<organism evidence="1 2">
    <name type="scientific">Lacticaseibacillus thailandensis DSM 22698 = JCM 13996</name>
    <dbReference type="NCBI Taxonomy" id="1423810"/>
    <lineage>
        <taxon>Bacteria</taxon>
        <taxon>Bacillati</taxon>
        <taxon>Bacillota</taxon>
        <taxon>Bacilli</taxon>
        <taxon>Lactobacillales</taxon>
        <taxon>Lactobacillaceae</taxon>
        <taxon>Lacticaseibacillus</taxon>
    </lineage>
</organism>
<evidence type="ECO:0000313" key="1">
    <source>
        <dbReference type="EMBL" id="KRM87637.1"/>
    </source>
</evidence>
<keyword evidence="2" id="KW-1185">Reference proteome</keyword>